<feature type="domain" description="EAL" evidence="3">
    <location>
        <begin position="408"/>
        <end position="664"/>
    </location>
</feature>
<dbReference type="SMART" id="SM00091">
    <property type="entry name" value="PAS"/>
    <property type="match status" value="1"/>
</dbReference>
<dbReference type="CDD" id="cd01948">
    <property type="entry name" value="EAL"/>
    <property type="match status" value="1"/>
</dbReference>
<dbReference type="SUPFAM" id="SSF141868">
    <property type="entry name" value="EAL domain-like"/>
    <property type="match status" value="1"/>
</dbReference>
<sequence>MRWAALRLAAATAAEPVDTRTARSVGASLVDNDLLDGEALPLTVSALCTHLPDVAAGLGVTRNVTAARAVMSAVVSGYVGRMRDRILSEQETVRQAEVTARKQTQDALLSSEARFRAIFENSGVGIGIADMTGRIVDVNEAFASMLGYTVEEFLHINVSDFVHPDDVQGMWELYADIIAGNRESVRIEKSYRHRDGSSVLTDLTASLIRSPDGAPLYTVAMAEDARTRREMQDRLRHQATHDPLTGLPNRTMVNDRLAELFARPNGRIGVCYLDVDNFKVVNDRLGHDVGDKLLLALSGRLHSSVSGRGHMVGRMGGDEFVILVEDPPEGEVADLADSVLAALAPPFDVDEHRLVVSASIGVVEASVAGTTPADVLKSADVTLYWAKADGRNRWARYDPERAAGDMTRYTLSATLAAGIEREEFEVEYQPIVRLSDSGVVGVEALVRWNHPTLGRLGPDRFIEVAEETGAIVPLGRHVLREACARAAEWNAAHPGADLFVSVNLAVRQAHDPALVSDVADVLAETGLPARLLQLELTESALLGPAGRPVDAISALAGLGIHIAVDDFGTGYSNLGYLPRLPLHSLKLAGVLVEGLRGPAAGAGRIVTSLIALAHSLGLTVTGEGVETTAQAAQLRAARCDLAQGWLYARSAPWNKVVAELDRLRP</sequence>
<dbReference type="NCBIfam" id="TIGR00254">
    <property type="entry name" value="GGDEF"/>
    <property type="match status" value="1"/>
</dbReference>
<evidence type="ECO:0000259" key="4">
    <source>
        <dbReference type="PROSITE" id="PS50887"/>
    </source>
</evidence>
<dbReference type="PANTHER" id="PTHR44757">
    <property type="entry name" value="DIGUANYLATE CYCLASE DGCP"/>
    <property type="match status" value="1"/>
</dbReference>
<dbReference type="InterPro" id="IPR000700">
    <property type="entry name" value="PAS-assoc_C"/>
</dbReference>
<dbReference type="GO" id="GO:0006355">
    <property type="term" value="P:regulation of DNA-templated transcription"/>
    <property type="evidence" value="ECO:0007669"/>
    <property type="project" value="InterPro"/>
</dbReference>
<evidence type="ECO:0000259" key="1">
    <source>
        <dbReference type="PROSITE" id="PS50112"/>
    </source>
</evidence>
<dbReference type="InterPro" id="IPR013767">
    <property type="entry name" value="PAS_fold"/>
</dbReference>
<dbReference type="PROSITE" id="PS50113">
    <property type="entry name" value="PAC"/>
    <property type="match status" value="1"/>
</dbReference>
<evidence type="ECO:0000313" key="6">
    <source>
        <dbReference type="Proteomes" id="UP000321685"/>
    </source>
</evidence>
<dbReference type="Pfam" id="PF00990">
    <property type="entry name" value="GGDEF"/>
    <property type="match status" value="1"/>
</dbReference>
<dbReference type="InterPro" id="IPR035919">
    <property type="entry name" value="EAL_sf"/>
</dbReference>
<dbReference type="Pfam" id="PF00563">
    <property type="entry name" value="EAL"/>
    <property type="match status" value="1"/>
</dbReference>
<dbReference type="Gene3D" id="3.30.70.270">
    <property type="match status" value="1"/>
</dbReference>
<keyword evidence="6" id="KW-1185">Reference proteome</keyword>
<dbReference type="InterPro" id="IPR043128">
    <property type="entry name" value="Rev_trsase/Diguanyl_cyclase"/>
</dbReference>
<dbReference type="InterPro" id="IPR035965">
    <property type="entry name" value="PAS-like_dom_sf"/>
</dbReference>
<proteinExistence type="predicted"/>
<dbReference type="InterPro" id="IPR001633">
    <property type="entry name" value="EAL_dom"/>
</dbReference>
<dbReference type="PROSITE" id="PS50887">
    <property type="entry name" value="GGDEF"/>
    <property type="match status" value="1"/>
</dbReference>
<dbReference type="Proteomes" id="UP000321685">
    <property type="component" value="Unassembled WGS sequence"/>
</dbReference>
<feature type="domain" description="PAC" evidence="2">
    <location>
        <begin position="185"/>
        <end position="237"/>
    </location>
</feature>
<feature type="domain" description="PAS" evidence="1">
    <location>
        <begin position="111"/>
        <end position="181"/>
    </location>
</feature>
<dbReference type="PANTHER" id="PTHR44757:SF2">
    <property type="entry name" value="BIOFILM ARCHITECTURE MAINTENANCE PROTEIN MBAA"/>
    <property type="match status" value="1"/>
</dbReference>
<dbReference type="InterPro" id="IPR000160">
    <property type="entry name" value="GGDEF_dom"/>
</dbReference>
<dbReference type="Gene3D" id="3.20.20.450">
    <property type="entry name" value="EAL domain"/>
    <property type="match status" value="1"/>
</dbReference>
<dbReference type="CDD" id="cd00130">
    <property type="entry name" value="PAS"/>
    <property type="match status" value="1"/>
</dbReference>
<dbReference type="InterPro" id="IPR052155">
    <property type="entry name" value="Biofilm_reg_signaling"/>
</dbReference>
<comment type="caution">
    <text evidence="5">The sequence shown here is derived from an EMBL/GenBank/DDBJ whole genome shotgun (WGS) entry which is preliminary data.</text>
</comment>
<dbReference type="AlphaFoldDB" id="A0A511DGH5"/>
<feature type="domain" description="GGDEF" evidence="4">
    <location>
        <begin position="266"/>
        <end position="399"/>
    </location>
</feature>
<protein>
    <submittedName>
        <fullName evidence="5">GGDEF domain-containing protein</fullName>
    </submittedName>
</protein>
<organism evidence="5 6">
    <name type="scientific">Pseudonocardia sulfidoxydans NBRC 16205</name>
    <dbReference type="NCBI Taxonomy" id="1223511"/>
    <lineage>
        <taxon>Bacteria</taxon>
        <taxon>Bacillati</taxon>
        <taxon>Actinomycetota</taxon>
        <taxon>Actinomycetes</taxon>
        <taxon>Pseudonocardiales</taxon>
        <taxon>Pseudonocardiaceae</taxon>
        <taxon>Pseudonocardia</taxon>
    </lineage>
</organism>
<accession>A0A511DGH5</accession>
<dbReference type="SUPFAM" id="SSF55785">
    <property type="entry name" value="PYP-like sensor domain (PAS domain)"/>
    <property type="match status" value="1"/>
</dbReference>
<dbReference type="PROSITE" id="PS50883">
    <property type="entry name" value="EAL"/>
    <property type="match status" value="1"/>
</dbReference>
<dbReference type="SUPFAM" id="SSF55073">
    <property type="entry name" value="Nucleotide cyclase"/>
    <property type="match status" value="1"/>
</dbReference>
<dbReference type="SMART" id="SM00052">
    <property type="entry name" value="EAL"/>
    <property type="match status" value="1"/>
</dbReference>
<dbReference type="CDD" id="cd01949">
    <property type="entry name" value="GGDEF"/>
    <property type="match status" value="1"/>
</dbReference>
<evidence type="ECO:0000313" key="5">
    <source>
        <dbReference type="EMBL" id="GEL23896.1"/>
    </source>
</evidence>
<dbReference type="Pfam" id="PF00989">
    <property type="entry name" value="PAS"/>
    <property type="match status" value="1"/>
</dbReference>
<dbReference type="InterPro" id="IPR029787">
    <property type="entry name" value="Nucleotide_cyclase"/>
</dbReference>
<dbReference type="InterPro" id="IPR000014">
    <property type="entry name" value="PAS"/>
</dbReference>
<dbReference type="EMBL" id="BJVJ01000025">
    <property type="protein sequence ID" value="GEL23896.1"/>
    <property type="molecule type" value="Genomic_DNA"/>
</dbReference>
<evidence type="ECO:0000259" key="3">
    <source>
        <dbReference type="PROSITE" id="PS50883"/>
    </source>
</evidence>
<dbReference type="Gene3D" id="3.30.450.20">
    <property type="entry name" value="PAS domain"/>
    <property type="match status" value="1"/>
</dbReference>
<dbReference type="NCBIfam" id="TIGR00229">
    <property type="entry name" value="sensory_box"/>
    <property type="match status" value="1"/>
</dbReference>
<evidence type="ECO:0000259" key="2">
    <source>
        <dbReference type="PROSITE" id="PS50113"/>
    </source>
</evidence>
<reference evidence="5 6" key="1">
    <citation type="submission" date="2019-07" db="EMBL/GenBank/DDBJ databases">
        <title>Whole genome shotgun sequence of Pseudonocardia sulfidoxydans NBRC 16205.</title>
        <authorList>
            <person name="Hosoyama A."/>
            <person name="Uohara A."/>
            <person name="Ohji S."/>
            <person name="Ichikawa N."/>
        </authorList>
    </citation>
    <scope>NUCLEOTIDE SEQUENCE [LARGE SCALE GENOMIC DNA]</scope>
    <source>
        <strain evidence="5 6">NBRC 16205</strain>
    </source>
</reference>
<gene>
    <name evidence="5" type="ORF">PSU4_28500</name>
</gene>
<dbReference type="PROSITE" id="PS50112">
    <property type="entry name" value="PAS"/>
    <property type="match status" value="1"/>
</dbReference>
<name>A0A511DGH5_9PSEU</name>
<dbReference type="SMART" id="SM00267">
    <property type="entry name" value="GGDEF"/>
    <property type="match status" value="1"/>
</dbReference>